<name>A0A1J8Q5G6_9AGAM</name>
<dbReference type="PROSITE" id="PS50850">
    <property type="entry name" value="MFS"/>
    <property type="match status" value="1"/>
</dbReference>
<feature type="transmembrane region" description="Helical" evidence="2">
    <location>
        <begin position="47"/>
        <end position="68"/>
    </location>
</feature>
<feature type="transmembrane region" description="Helical" evidence="2">
    <location>
        <begin position="21"/>
        <end position="41"/>
    </location>
</feature>
<keyword evidence="2" id="KW-0812">Transmembrane</keyword>
<organism evidence="4 5">
    <name type="scientific">Rhizopogon vesiculosus</name>
    <dbReference type="NCBI Taxonomy" id="180088"/>
    <lineage>
        <taxon>Eukaryota</taxon>
        <taxon>Fungi</taxon>
        <taxon>Dikarya</taxon>
        <taxon>Basidiomycota</taxon>
        <taxon>Agaricomycotina</taxon>
        <taxon>Agaricomycetes</taxon>
        <taxon>Agaricomycetidae</taxon>
        <taxon>Boletales</taxon>
        <taxon>Suillineae</taxon>
        <taxon>Rhizopogonaceae</taxon>
        <taxon>Rhizopogon</taxon>
    </lineage>
</organism>
<dbReference type="EMBL" id="LVVM01002272">
    <property type="protein sequence ID" value="OJA16902.1"/>
    <property type="molecule type" value="Genomic_DNA"/>
</dbReference>
<evidence type="ECO:0000256" key="1">
    <source>
        <dbReference type="ARBA" id="ARBA00004141"/>
    </source>
</evidence>
<keyword evidence="2" id="KW-1133">Transmembrane helix</keyword>
<proteinExistence type="predicted"/>
<dbReference type="GO" id="GO:0022857">
    <property type="term" value="F:transmembrane transporter activity"/>
    <property type="evidence" value="ECO:0007669"/>
    <property type="project" value="InterPro"/>
</dbReference>
<dbReference type="InterPro" id="IPR020846">
    <property type="entry name" value="MFS_dom"/>
</dbReference>
<dbReference type="OrthoDB" id="2692538at2759"/>
<comment type="caution">
    <text evidence="4">The sequence shown here is derived from an EMBL/GenBank/DDBJ whole genome shotgun (WGS) entry which is preliminary data.</text>
</comment>
<dbReference type="SUPFAM" id="SSF103473">
    <property type="entry name" value="MFS general substrate transporter"/>
    <property type="match status" value="1"/>
</dbReference>
<dbReference type="Gene3D" id="1.20.1250.20">
    <property type="entry name" value="MFS general substrate transporter like domains"/>
    <property type="match status" value="1"/>
</dbReference>
<gene>
    <name evidence="4" type="ORF">AZE42_13839</name>
</gene>
<accession>A0A1J8Q5G6</accession>
<comment type="subcellular location">
    <subcellularLocation>
        <location evidence="1">Membrane</location>
        <topology evidence="1">Multi-pass membrane protein</topology>
    </subcellularLocation>
</comment>
<protein>
    <recommendedName>
        <fullName evidence="3">Major facilitator superfamily (MFS) profile domain-containing protein</fullName>
    </recommendedName>
</protein>
<dbReference type="InterPro" id="IPR036259">
    <property type="entry name" value="MFS_trans_sf"/>
</dbReference>
<sequence>MVPTVALLTPDVSELGARMGISFFANGVGILIGPPISGALLTANYNWWVPGVFSGIAALAGGMVYIIIRMMIFKSRIEE</sequence>
<feature type="domain" description="Major facilitator superfamily (MFS) profile" evidence="3">
    <location>
        <begin position="1"/>
        <end position="79"/>
    </location>
</feature>
<evidence type="ECO:0000313" key="5">
    <source>
        <dbReference type="Proteomes" id="UP000183567"/>
    </source>
</evidence>
<evidence type="ECO:0000256" key="2">
    <source>
        <dbReference type="SAM" id="Phobius"/>
    </source>
</evidence>
<dbReference type="GO" id="GO:0016020">
    <property type="term" value="C:membrane"/>
    <property type="evidence" value="ECO:0007669"/>
    <property type="project" value="UniProtKB-SubCell"/>
</dbReference>
<reference evidence="4 5" key="1">
    <citation type="submission" date="2016-03" db="EMBL/GenBank/DDBJ databases">
        <title>Comparative genomics of the ectomycorrhizal sister species Rhizopogon vinicolor and Rhizopogon vesiculosus (Basidiomycota: Boletales) reveals a divergence of the mating type B locus.</title>
        <authorList>
            <person name="Mujic A.B."/>
            <person name="Kuo A."/>
            <person name="Tritt A."/>
            <person name="Lipzen A."/>
            <person name="Chen C."/>
            <person name="Johnson J."/>
            <person name="Sharma A."/>
            <person name="Barry K."/>
            <person name="Grigoriev I.V."/>
            <person name="Spatafora J.W."/>
        </authorList>
    </citation>
    <scope>NUCLEOTIDE SEQUENCE [LARGE SCALE GENOMIC DNA]</scope>
    <source>
        <strain evidence="4 5">AM-OR11-056</strain>
    </source>
</reference>
<evidence type="ECO:0000259" key="3">
    <source>
        <dbReference type="PROSITE" id="PS50850"/>
    </source>
</evidence>
<dbReference type="AlphaFoldDB" id="A0A1J8Q5G6"/>
<keyword evidence="5" id="KW-1185">Reference proteome</keyword>
<evidence type="ECO:0000313" key="4">
    <source>
        <dbReference type="EMBL" id="OJA16902.1"/>
    </source>
</evidence>
<dbReference type="Proteomes" id="UP000183567">
    <property type="component" value="Unassembled WGS sequence"/>
</dbReference>
<keyword evidence="2" id="KW-0472">Membrane</keyword>